<dbReference type="EMBL" id="KN881603">
    <property type="protein sequence ID" value="KIY53609.1"/>
    <property type="molecule type" value="Genomic_DNA"/>
</dbReference>
<dbReference type="OrthoDB" id="288203at2759"/>
<keyword evidence="2" id="KW-1133">Transmembrane helix</keyword>
<evidence type="ECO:0000313" key="4">
    <source>
        <dbReference type="Proteomes" id="UP000054144"/>
    </source>
</evidence>
<reference evidence="3 4" key="1">
    <citation type="journal article" date="2015" name="Fungal Genet. Biol.">
        <title>Evolution of novel wood decay mechanisms in Agaricales revealed by the genome sequences of Fistulina hepatica and Cylindrobasidium torrendii.</title>
        <authorList>
            <person name="Floudas D."/>
            <person name="Held B.W."/>
            <person name="Riley R."/>
            <person name="Nagy L.G."/>
            <person name="Koehler G."/>
            <person name="Ransdell A.S."/>
            <person name="Younus H."/>
            <person name="Chow J."/>
            <person name="Chiniquy J."/>
            <person name="Lipzen A."/>
            <person name="Tritt A."/>
            <person name="Sun H."/>
            <person name="Haridas S."/>
            <person name="LaButti K."/>
            <person name="Ohm R.A."/>
            <person name="Kues U."/>
            <person name="Blanchette R.A."/>
            <person name="Grigoriev I.V."/>
            <person name="Minto R.E."/>
            <person name="Hibbett D.S."/>
        </authorList>
    </citation>
    <scope>NUCLEOTIDE SEQUENCE [LARGE SCALE GENOMIC DNA]</scope>
    <source>
        <strain evidence="3 4">ATCC 64428</strain>
    </source>
</reference>
<protein>
    <submittedName>
        <fullName evidence="3">Uncharacterized protein</fullName>
    </submittedName>
</protein>
<name>A0A0D7APB4_9AGAR</name>
<dbReference type="AlphaFoldDB" id="A0A0D7APB4"/>
<organism evidence="3 4">
    <name type="scientific">Fistulina hepatica ATCC 64428</name>
    <dbReference type="NCBI Taxonomy" id="1128425"/>
    <lineage>
        <taxon>Eukaryota</taxon>
        <taxon>Fungi</taxon>
        <taxon>Dikarya</taxon>
        <taxon>Basidiomycota</taxon>
        <taxon>Agaricomycotina</taxon>
        <taxon>Agaricomycetes</taxon>
        <taxon>Agaricomycetidae</taxon>
        <taxon>Agaricales</taxon>
        <taxon>Fistulinaceae</taxon>
        <taxon>Fistulina</taxon>
    </lineage>
</organism>
<keyword evidence="2" id="KW-0472">Membrane</keyword>
<evidence type="ECO:0000313" key="3">
    <source>
        <dbReference type="EMBL" id="KIY53609.1"/>
    </source>
</evidence>
<keyword evidence="4" id="KW-1185">Reference proteome</keyword>
<evidence type="ECO:0000256" key="2">
    <source>
        <dbReference type="SAM" id="Phobius"/>
    </source>
</evidence>
<feature type="region of interest" description="Disordered" evidence="1">
    <location>
        <begin position="1"/>
        <end position="20"/>
    </location>
</feature>
<keyword evidence="2" id="KW-0812">Transmembrane</keyword>
<accession>A0A0D7APB4</accession>
<sequence length="142" mass="14977">MPEAMCRTLGSHPCRRQPRHAATPPKQYVFIRASLIEAVIWLASVIVSVFGTIEDSIYTKICVSAALSLVRVAMLHGDYLGHIGVPGDPSETEITSSDARDLYVPLLPPPNTFRCVAASASASASASTSVTPAAAGVIILMV</sequence>
<feature type="transmembrane region" description="Helical" evidence="2">
    <location>
        <begin position="29"/>
        <end position="51"/>
    </location>
</feature>
<gene>
    <name evidence="3" type="ORF">FISHEDRAFT_55045</name>
</gene>
<proteinExistence type="predicted"/>
<dbReference type="Proteomes" id="UP000054144">
    <property type="component" value="Unassembled WGS sequence"/>
</dbReference>
<evidence type="ECO:0000256" key="1">
    <source>
        <dbReference type="SAM" id="MobiDB-lite"/>
    </source>
</evidence>